<accession>A0A927GQY5</accession>
<gene>
    <name evidence="2" type="ORF">IDH44_03520</name>
</gene>
<feature type="compositionally biased region" description="Gly residues" evidence="1">
    <location>
        <begin position="213"/>
        <end position="222"/>
    </location>
</feature>
<evidence type="ECO:0000313" key="3">
    <source>
        <dbReference type="Proteomes" id="UP000621560"/>
    </source>
</evidence>
<reference evidence="2" key="1">
    <citation type="submission" date="2020-09" db="EMBL/GenBank/DDBJ databases">
        <title>A novel bacterium of genus Paenibacillus, isolated from South China Sea.</title>
        <authorList>
            <person name="Huang H."/>
            <person name="Mo K."/>
            <person name="Hu Y."/>
        </authorList>
    </citation>
    <scope>NUCLEOTIDE SEQUENCE</scope>
    <source>
        <strain evidence="2">IB182496</strain>
    </source>
</reference>
<dbReference type="EMBL" id="JACXIZ010000009">
    <property type="protein sequence ID" value="MBD2844247.1"/>
    <property type="molecule type" value="Genomic_DNA"/>
</dbReference>
<protein>
    <recommendedName>
        <fullName evidence="4">DUF455 family protein</fullName>
    </recommendedName>
</protein>
<dbReference type="AlphaFoldDB" id="A0A927GQY5"/>
<sequence length="455" mass="50638">MSKSFMGLAQWDKIGLSVAESARRLHRIGYLDRQAMRLSAGRMIGCPEYEIKGALARHVWLDAVHHDQLRSRCRQLRMSSAAFDKCPAPLLERMMDGVHDAPGTLALLQALFEVVKPAQLAAIRRYLDEAQPLVDWPTRDLLRHQLLDREDQLAWGREAIAELRADATQEECAAADRYADWLDKVLAATGGVDGLDTSAGDAHTRAQGPGSADHGGGPGGGASADVPDLALPERPEAPAYTLPDKGVRDARFTTSPIKFEGLDFPDSDEGRFKMMLYSRYFEMSPAEGVAYVLYEAKGGPWAFCLDTARHLWDEVRHAWFGEAALRKLGYDVYAAPNWTGFYEVCRHELGADDAYLHLTIAIEQAAMKYPPGKREEWEFARDVARDPLMTTFQDFDWADEVMHAGFGKKWVVDTRYGGNTGQAIREGDDTWARRQRYLERRGGAGAPGRGGAGDY</sequence>
<proteinExistence type="predicted"/>
<comment type="caution">
    <text evidence="2">The sequence shown here is derived from an EMBL/GenBank/DDBJ whole genome shotgun (WGS) entry which is preliminary data.</text>
</comment>
<evidence type="ECO:0000313" key="2">
    <source>
        <dbReference type="EMBL" id="MBD2844247.1"/>
    </source>
</evidence>
<dbReference type="Proteomes" id="UP000621560">
    <property type="component" value="Unassembled WGS sequence"/>
</dbReference>
<dbReference type="RefSeq" id="WP_190914750.1">
    <property type="nucleotide sequence ID" value="NZ_JACXIZ010000009.1"/>
</dbReference>
<name>A0A927GQY5_9BACL</name>
<feature type="region of interest" description="Disordered" evidence="1">
    <location>
        <begin position="198"/>
        <end position="229"/>
    </location>
</feature>
<organism evidence="2 3">
    <name type="scientific">Paenibacillus sabuli</name>
    <dbReference type="NCBI Taxonomy" id="2772509"/>
    <lineage>
        <taxon>Bacteria</taxon>
        <taxon>Bacillati</taxon>
        <taxon>Bacillota</taxon>
        <taxon>Bacilli</taxon>
        <taxon>Bacillales</taxon>
        <taxon>Paenibacillaceae</taxon>
        <taxon>Paenibacillus</taxon>
    </lineage>
</organism>
<keyword evidence="3" id="KW-1185">Reference proteome</keyword>
<evidence type="ECO:0000256" key="1">
    <source>
        <dbReference type="SAM" id="MobiDB-lite"/>
    </source>
</evidence>
<evidence type="ECO:0008006" key="4">
    <source>
        <dbReference type="Google" id="ProtNLM"/>
    </source>
</evidence>